<dbReference type="HAMAP" id="MF_01854">
    <property type="entry name" value="FBPase_class3"/>
    <property type="match status" value="1"/>
</dbReference>
<comment type="caution">
    <text evidence="4">The sequence shown here is derived from an EMBL/GenBank/DDBJ whole genome shotgun (WGS) entry which is preliminary data.</text>
</comment>
<dbReference type="AlphaFoldDB" id="A0A644VWU8"/>
<evidence type="ECO:0000256" key="3">
    <source>
        <dbReference type="ARBA" id="ARBA00023277"/>
    </source>
</evidence>
<keyword evidence="1 4" id="KW-0378">Hydrolase</keyword>
<evidence type="ECO:0000313" key="4">
    <source>
        <dbReference type="EMBL" id="MPL94922.1"/>
    </source>
</evidence>
<proteinExistence type="inferred from homology"/>
<dbReference type="GO" id="GO:0006094">
    <property type="term" value="P:gluconeogenesis"/>
    <property type="evidence" value="ECO:0007669"/>
    <property type="project" value="InterPro"/>
</dbReference>
<accession>A0A644VWU8</accession>
<evidence type="ECO:0000256" key="1">
    <source>
        <dbReference type="ARBA" id="ARBA00022801"/>
    </source>
</evidence>
<dbReference type="EC" id="3.1.3.11" evidence="4"/>
<keyword evidence="3" id="KW-0119">Carbohydrate metabolism</keyword>
<keyword evidence="2" id="KW-0464">Manganese</keyword>
<reference evidence="4" key="1">
    <citation type="submission" date="2019-08" db="EMBL/GenBank/DDBJ databases">
        <authorList>
            <person name="Kucharzyk K."/>
            <person name="Murdoch R.W."/>
            <person name="Higgins S."/>
            <person name="Loffler F."/>
        </authorList>
    </citation>
    <scope>NUCLEOTIDE SEQUENCE</scope>
</reference>
<dbReference type="Gene3D" id="3.60.21.10">
    <property type="match status" value="1"/>
</dbReference>
<dbReference type="InterPro" id="IPR029052">
    <property type="entry name" value="Metallo-depent_PP-like"/>
</dbReference>
<dbReference type="EMBL" id="VSSQ01000447">
    <property type="protein sequence ID" value="MPL94922.1"/>
    <property type="molecule type" value="Genomic_DNA"/>
</dbReference>
<name>A0A644VWU8_9ZZZZ</name>
<organism evidence="4">
    <name type="scientific">bioreactor metagenome</name>
    <dbReference type="NCBI Taxonomy" id="1076179"/>
    <lineage>
        <taxon>unclassified sequences</taxon>
        <taxon>metagenomes</taxon>
        <taxon>ecological metagenomes</taxon>
    </lineage>
</organism>
<protein>
    <submittedName>
        <fullName evidence="4">Fructose-1,6-bisphosphatase class 3</fullName>
        <ecNumber evidence="4">3.1.3.11</ecNumber>
    </submittedName>
</protein>
<gene>
    <name evidence="4" type="primary">fbp_9</name>
    <name evidence="4" type="ORF">SDC9_41083</name>
</gene>
<dbReference type="GO" id="GO:0042132">
    <property type="term" value="F:fructose 1,6-bisphosphate 1-phosphatase activity"/>
    <property type="evidence" value="ECO:0007669"/>
    <property type="project" value="UniProtKB-EC"/>
</dbReference>
<dbReference type="Pfam" id="PF06874">
    <property type="entry name" value="FBPase_2"/>
    <property type="match status" value="1"/>
</dbReference>
<dbReference type="InterPro" id="IPR009164">
    <property type="entry name" value="FBPtase_class3"/>
</dbReference>
<dbReference type="PIRSF" id="PIRSF000906">
    <property type="entry name" value="FBPtase_Bacill"/>
    <property type="match status" value="1"/>
</dbReference>
<dbReference type="SUPFAM" id="SSF56300">
    <property type="entry name" value="Metallo-dependent phosphatases"/>
    <property type="match status" value="1"/>
</dbReference>
<evidence type="ECO:0000256" key="2">
    <source>
        <dbReference type="ARBA" id="ARBA00023211"/>
    </source>
</evidence>
<sequence length="652" mass="75203">MKDLKYLQLLSKSFPTISAASTEIINLEAIMNLPKGTEHFLTDIHGEHESFQHVLKNASGVIRKKVEDIFGHRLREWEKRELCTLIYYPAEKLKVIQAREKDINDWYKMVLLQLLSVLSNVSSKYTRSKVRKALPEEFSYIIQELLHEFKTDPNKQDYVHAIITTIVSTGRAEQFIIAMSKIIQRLTIDHLHIVGDIYDRGPGAHIIMDLLCDYHNFDIQWGNHDIVWMGAAAGSEACMANVLRISLRYGNLSTLEDGYGINLLPLATFALETYGEDQCLLFKPKARDDEPVKQKHVKLISQMHKAISIIQFKLEGQLIERNPEFKMDDRRLLHKINFERGTIDINGKDYLLRDTFLPTIDPKNPYKLTEDEKEVVETMKHYFSNSEKLRKHMRCIYANGSLYLVKNSNLLYHGSVPLNEDGTFKKVKIKGAEYSGKALFDKIDQIVRQAYFEEKKKREKLFATDFVWYLWCGPSSPPFDKDRMTTFERYFISEKETHKENKGYYYNLKNNRDVCEAILREFGITDEVSHIINGHIPVKTAKGESPIKAGGKLLVIDGGYSKAYQPETGIAGFTLIYNSHGLSLVQHEPFESTRKAIEDGHDIISETTVLEFSNKRRLVRDTDIGAELKRQIEDLTRLLAAYRGGYLKEDDN</sequence>